<dbReference type="InterPro" id="IPR004853">
    <property type="entry name" value="Sugar_P_trans_dom"/>
</dbReference>
<dbReference type="EMBL" id="HBHY01014170">
    <property type="protein sequence ID" value="CAE0142898.1"/>
    <property type="molecule type" value="Transcribed_RNA"/>
</dbReference>
<comment type="subcellular location">
    <subcellularLocation>
        <location evidence="1">Membrane</location>
        <topology evidence="1">Multi-pass membrane protein</topology>
    </subcellularLocation>
</comment>
<evidence type="ECO:0000313" key="7">
    <source>
        <dbReference type="EMBL" id="CAE0142898.1"/>
    </source>
</evidence>
<proteinExistence type="predicted"/>
<feature type="transmembrane region" description="Helical" evidence="5">
    <location>
        <begin position="273"/>
        <end position="293"/>
    </location>
</feature>
<dbReference type="InterPro" id="IPR050186">
    <property type="entry name" value="TPT_transporter"/>
</dbReference>
<evidence type="ECO:0000259" key="6">
    <source>
        <dbReference type="Pfam" id="PF03151"/>
    </source>
</evidence>
<feature type="transmembrane region" description="Helical" evidence="5">
    <location>
        <begin position="208"/>
        <end position="227"/>
    </location>
</feature>
<protein>
    <recommendedName>
        <fullName evidence="6">Sugar phosphate transporter domain-containing protein</fullName>
    </recommendedName>
</protein>
<evidence type="ECO:0000256" key="5">
    <source>
        <dbReference type="SAM" id="Phobius"/>
    </source>
</evidence>
<evidence type="ECO:0000256" key="3">
    <source>
        <dbReference type="ARBA" id="ARBA00022989"/>
    </source>
</evidence>
<feature type="transmembrane region" description="Helical" evidence="5">
    <location>
        <begin position="115"/>
        <end position="136"/>
    </location>
</feature>
<feature type="transmembrane region" description="Helical" evidence="5">
    <location>
        <begin position="90"/>
        <end position="109"/>
    </location>
</feature>
<organism evidence="7">
    <name type="scientific">Prasinoderma singulare</name>
    <dbReference type="NCBI Taxonomy" id="676789"/>
    <lineage>
        <taxon>Eukaryota</taxon>
        <taxon>Viridiplantae</taxon>
        <taxon>Prasinodermophyta</taxon>
        <taxon>Prasinodermophyceae</taxon>
        <taxon>Prasinodermales</taxon>
        <taxon>Prasinodermaceae</taxon>
        <taxon>Prasinoderma</taxon>
    </lineage>
</organism>
<feature type="transmembrane region" description="Helical" evidence="5">
    <location>
        <begin position="143"/>
        <end position="163"/>
    </location>
</feature>
<dbReference type="AlphaFoldDB" id="A0A7S3BTQ5"/>
<keyword evidence="2 5" id="KW-0812">Transmembrane</keyword>
<evidence type="ECO:0000256" key="2">
    <source>
        <dbReference type="ARBA" id="ARBA00022692"/>
    </source>
</evidence>
<accession>A0A7S3BTQ5</accession>
<feature type="transmembrane region" description="Helical" evidence="5">
    <location>
        <begin position="247"/>
        <end position="266"/>
    </location>
</feature>
<dbReference type="SUPFAM" id="SSF103481">
    <property type="entry name" value="Multidrug resistance efflux transporter EmrE"/>
    <property type="match status" value="2"/>
</dbReference>
<reference evidence="7" key="1">
    <citation type="submission" date="2021-01" db="EMBL/GenBank/DDBJ databases">
        <authorList>
            <person name="Corre E."/>
            <person name="Pelletier E."/>
            <person name="Niang G."/>
            <person name="Scheremetjew M."/>
            <person name="Finn R."/>
            <person name="Kale V."/>
            <person name="Holt S."/>
            <person name="Cochrane G."/>
            <person name="Meng A."/>
            <person name="Brown T."/>
            <person name="Cohen L."/>
        </authorList>
    </citation>
    <scope>NUCLEOTIDE SEQUENCE</scope>
    <source>
        <strain evidence="7">RCC927</strain>
    </source>
</reference>
<feature type="domain" description="Sugar phosphate transporter" evidence="6">
    <location>
        <begin position="33"/>
        <end position="309"/>
    </location>
</feature>
<evidence type="ECO:0000256" key="1">
    <source>
        <dbReference type="ARBA" id="ARBA00004141"/>
    </source>
</evidence>
<dbReference type="InterPro" id="IPR037185">
    <property type="entry name" value="EmrE-like"/>
</dbReference>
<feature type="transmembrane region" description="Helical" evidence="5">
    <location>
        <begin position="169"/>
        <end position="187"/>
    </location>
</feature>
<sequence>MGKGVLPTDIKEGRPSFVSDRGQSMVAGLAYCVASMTMVLMNKYVLTGFDFHYTNSLLLSQTLLSVVLVVACAGAGLVKLEPLTMPIVKLWAPANIIFVGMIMTGFFSIKHLSVPMVTVLKNFTNIFVVCGDIYFFKRRPSPGVWWCLALIFISGLCSGITDLQFSVEGYAWQFANCVFTASYALYLRRTMDVVKPLTRTGELNQFSMVYFNNLLCTPLILLLMWYFGELPGVLEAPQLRSRSFQVAVGISGCVGFAISLASLWFLQTTTATVYSLVGSLNKIPTSILGILMFNTPTTWQNLASIGLGLAAGIAFTRAKSASSKKDQK</sequence>
<dbReference type="PANTHER" id="PTHR11132">
    <property type="entry name" value="SOLUTE CARRIER FAMILY 35"/>
    <property type="match status" value="1"/>
</dbReference>
<keyword evidence="3 5" id="KW-1133">Transmembrane helix</keyword>
<evidence type="ECO:0000256" key="4">
    <source>
        <dbReference type="ARBA" id="ARBA00023136"/>
    </source>
</evidence>
<gene>
    <name evidence="7" type="ORF">PSIN1315_LOCUS9091</name>
</gene>
<dbReference type="GO" id="GO:0016020">
    <property type="term" value="C:membrane"/>
    <property type="evidence" value="ECO:0007669"/>
    <property type="project" value="UniProtKB-SubCell"/>
</dbReference>
<feature type="transmembrane region" description="Helical" evidence="5">
    <location>
        <begin position="299"/>
        <end position="318"/>
    </location>
</feature>
<name>A0A7S3BTQ5_9VIRI</name>
<dbReference type="Pfam" id="PF03151">
    <property type="entry name" value="TPT"/>
    <property type="match status" value="1"/>
</dbReference>
<feature type="transmembrane region" description="Helical" evidence="5">
    <location>
        <begin position="58"/>
        <end position="78"/>
    </location>
</feature>
<feature type="transmembrane region" description="Helical" evidence="5">
    <location>
        <begin position="24"/>
        <end position="46"/>
    </location>
</feature>
<keyword evidence="4 5" id="KW-0472">Membrane</keyword>